<accession>A0A1I8C2E8</accession>
<keyword evidence="1" id="KW-1185">Reference proteome</keyword>
<sequence length="206" mass="24099">MPPQSWLDAGVYNFGEKKAALAAECCWFAACRQLKYYLRQFDIDVNSHGANSKVIKFLKKTCTDKHLGELLRLNWTTLEREAHVDAHKDESTLEDVLEYLEVAEDFCNYVVEIDQLDFFKKDELLKNLGPHFMSQVLMPDPTEKDIKSEVFDWKSITEWVILGKLSRGKVKRDWIKEGTEAYNDFDTWMDGKCELFLKNKEKQSKN</sequence>
<evidence type="ECO:0000313" key="2">
    <source>
        <dbReference type="WBParaSite" id="MhA1_Contig979.frz3.gene1"/>
    </source>
</evidence>
<protein>
    <submittedName>
        <fullName evidence="2">HEPN domain-containing protein</fullName>
    </submittedName>
</protein>
<organism evidence="1 2">
    <name type="scientific">Meloidogyne hapla</name>
    <name type="common">Root-knot nematode worm</name>
    <dbReference type="NCBI Taxonomy" id="6305"/>
    <lineage>
        <taxon>Eukaryota</taxon>
        <taxon>Metazoa</taxon>
        <taxon>Ecdysozoa</taxon>
        <taxon>Nematoda</taxon>
        <taxon>Chromadorea</taxon>
        <taxon>Rhabditida</taxon>
        <taxon>Tylenchina</taxon>
        <taxon>Tylenchomorpha</taxon>
        <taxon>Tylenchoidea</taxon>
        <taxon>Meloidogynidae</taxon>
        <taxon>Meloidogyninae</taxon>
        <taxon>Meloidogyne</taxon>
    </lineage>
</organism>
<dbReference type="WBParaSite" id="MhA1_Contig979.frz3.gene1">
    <property type="protein sequence ID" value="MhA1_Contig979.frz3.gene1"/>
    <property type="gene ID" value="MhA1_Contig979.frz3.gene1"/>
</dbReference>
<proteinExistence type="predicted"/>
<name>A0A1I8C2E8_MELHA</name>
<dbReference type="AlphaFoldDB" id="A0A1I8C2E8"/>
<reference evidence="2" key="1">
    <citation type="submission" date="2016-11" db="UniProtKB">
        <authorList>
            <consortium name="WormBaseParasite"/>
        </authorList>
    </citation>
    <scope>IDENTIFICATION</scope>
</reference>
<evidence type="ECO:0000313" key="1">
    <source>
        <dbReference type="Proteomes" id="UP000095281"/>
    </source>
</evidence>
<dbReference type="Proteomes" id="UP000095281">
    <property type="component" value="Unplaced"/>
</dbReference>